<evidence type="ECO:0000256" key="5">
    <source>
        <dbReference type="SAM" id="Phobius"/>
    </source>
</evidence>
<reference evidence="7" key="1">
    <citation type="journal article" date="2021" name="Proc. Natl. Acad. Sci. U.S.A.">
        <title>Global biogeography of chemosynthetic symbionts reveals both localized and globally distributed symbiont groups. .</title>
        <authorList>
            <person name="Osvatic J.T."/>
            <person name="Wilkins L.G.E."/>
            <person name="Leibrecht L."/>
            <person name="Leray M."/>
            <person name="Zauner S."/>
            <person name="Polzin J."/>
            <person name="Camacho Y."/>
            <person name="Gros O."/>
            <person name="van Gils J.A."/>
            <person name="Eisen J.A."/>
            <person name="Petersen J.M."/>
            <person name="Yuen B."/>
        </authorList>
    </citation>
    <scope>NUCLEOTIDE SEQUENCE</scope>
    <source>
        <strain evidence="7">MAGclacostrist055</strain>
    </source>
</reference>
<dbReference type="GO" id="GO:0016874">
    <property type="term" value="F:ligase activity"/>
    <property type="evidence" value="ECO:0007669"/>
    <property type="project" value="UniProtKB-KW"/>
</dbReference>
<feature type="transmembrane region" description="Helical" evidence="5">
    <location>
        <begin position="308"/>
        <end position="332"/>
    </location>
</feature>
<feature type="transmembrane region" description="Helical" evidence="5">
    <location>
        <begin position="180"/>
        <end position="211"/>
    </location>
</feature>
<evidence type="ECO:0000256" key="3">
    <source>
        <dbReference type="ARBA" id="ARBA00022989"/>
    </source>
</evidence>
<dbReference type="PANTHER" id="PTHR37422:SF13">
    <property type="entry name" value="LIPOPOLYSACCHARIDE BIOSYNTHESIS PROTEIN PA4999-RELATED"/>
    <property type="match status" value="1"/>
</dbReference>
<feature type="domain" description="O-antigen ligase-related" evidence="6">
    <location>
        <begin position="181"/>
        <end position="324"/>
    </location>
</feature>
<evidence type="ECO:0000259" key="6">
    <source>
        <dbReference type="Pfam" id="PF04932"/>
    </source>
</evidence>
<protein>
    <submittedName>
        <fullName evidence="7">O-antigen ligase family protein</fullName>
    </submittedName>
</protein>
<dbReference type="Proteomes" id="UP000886674">
    <property type="component" value="Unassembled WGS sequence"/>
</dbReference>
<feature type="transmembrane region" description="Helical" evidence="5">
    <location>
        <begin position="259"/>
        <end position="281"/>
    </location>
</feature>
<proteinExistence type="predicted"/>
<evidence type="ECO:0000256" key="4">
    <source>
        <dbReference type="ARBA" id="ARBA00023136"/>
    </source>
</evidence>
<gene>
    <name evidence="7" type="ORF">JAY77_13450</name>
</gene>
<organism evidence="7 8">
    <name type="scientific">Candidatus Thiodiazotropha taylori</name>
    <dbReference type="NCBI Taxonomy" id="2792791"/>
    <lineage>
        <taxon>Bacteria</taxon>
        <taxon>Pseudomonadati</taxon>
        <taxon>Pseudomonadota</taxon>
        <taxon>Gammaproteobacteria</taxon>
        <taxon>Chromatiales</taxon>
        <taxon>Sedimenticolaceae</taxon>
        <taxon>Candidatus Thiodiazotropha</taxon>
    </lineage>
</organism>
<evidence type="ECO:0000313" key="8">
    <source>
        <dbReference type="Proteomes" id="UP000886674"/>
    </source>
</evidence>
<dbReference type="InterPro" id="IPR007016">
    <property type="entry name" value="O-antigen_ligase-rel_domated"/>
</dbReference>
<feature type="transmembrane region" description="Helical" evidence="5">
    <location>
        <begin position="112"/>
        <end position="132"/>
    </location>
</feature>
<keyword evidence="3 5" id="KW-1133">Transmembrane helix</keyword>
<evidence type="ECO:0000313" key="7">
    <source>
        <dbReference type="EMBL" id="MCG7979133.1"/>
    </source>
</evidence>
<comment type="subcellular location">
    <subcellularLocation>
        <location evidence="1">Membrane</location>
        <topology evidence="1">Multi-pass membrane protein</topology>
    </subcellularLocation>
</comment>
<evidence type="ECO:0000256" key="2">
    <source>
        <dbReference type="ARBA" id="ARBA00022692"/>
    </source>
</evidence>
<evidence type="ECO:0000256" key="1">
    <source>
        <dbReference type="ARBA" id="ARBA00004141"/>
    </source>
</evidence>
<dbReference type="PANTHER" id="PTHR37422">
    <property type="entry name" value="TEICHURONIC ACID BIOSYNTHESIS PROTEIN TUAE"/>
    <property type="match status" value="1"/>
</dbReference>
<keyword evidence="2 5" id="KW-0812">Transmembrane</keyword>
<dbReference type="AlphaFoldDB" id="A0A9E4NL34"/>
<feature type="transmembrane region" description="Helical" evidence="5">
    <location>
        <begin position="59"/>
        <end position="75"/>
    </location>
</feature>
<comment type="caution">
    <text evidence="7">The sequence shown here is derived from an EMBL/GenBank/DDBJ whole genome shotgun (WGS) entry which is preliminary data.</text>
</comment>
<dbReference type="EMBL" id="JAEPCR010000056">
    <property type="protein sequence ID" value="MCG7979133.1"/>
    <property type="molecule type" value="Genomic_DNA"/>
</dbReference>
<feature type="transmembrane region" description="Helical" evidence="5">
    <location>
        <begin position="27"/>
        <end position="47"/>
    </location>
</feature>
<sequence length="413" mass="46567">MLYLGLLLSLFLDYVRPASYVPIIGLLKINTIIPLIVTIGAIFYNGANDNNKIFKHHNSKLFLFFLFLLAISVIVADVTEFSFKIFKLVFGFILWYYIIIKIVTDIDKIKGIFIVFVFSHILLVILNPDVVLDPATRTYISGNAFLGDGNDFSLSVSLTVPMCLFLIMDSKKTLHKVIYILALLVLIFAIVGTQSRGASLALMGTFAYLWWMGRQKFLGILLIGGVLISILAFAPPVYFERMNTIRNYESEGSAMGRIVAWKTAIRMATAHPITGVGAGHFPVKLGTDFRPPEFGYENFPWLTAHSSYFLILGELGLPGIIFFLALLIGNYRRNSKYIRFIRKKSDSIEDGEVYNKLFLMLNSSLVAFAIGGAFLSVTYYPHIFVLTGLFVSTEFMFKSHLDKMSENENHKKE</sequence>
<keyword evidence="4 5" id="KW-0472">Membrane</keyword>
<name>A0A9E4NL34_9GAMM</name>
<keyword evidence="7" id="KW-0436">Ligase</keyword>
<dbReference type="InterPro" id="IPR051533">
    <property type="entry name" value="WaaL-like"/>
</dbReference>
<feature type="transmembrane region" description="Helical" evidence="5">
    <location>
        <begin position="217"/>
        <end position="239"/>
    </location>
</feature>
<feature type="transmembrane region" description="Helical" evidence="5">
    <location>
        <begin position="152"/>
        <end position="168"/>
    </location>
</feature>
<dbReference type="GO" id="GO:0016020">
    <property type="term" value="C:membrane"/>
    <property type="evidence" value="ECO:0007669"/>
    <property type="project" value="UniProtKB-SubCell"/>
</dbReference>
<accession>A0A9E4NL34</accession>
<feature type="transmembrane region" description="Helical" evidence="5">
    <location>
        <begin position="81"/>
        <end position="100"/>
    </location>
</feature>
<dbReference type="Pfam" id="PF04932">
    <property type="entry name" value="Wzy_C"/>
    <property type="match status" value="1"/>
</dbReference>